<evidence type="ECO:0000313" key="1">
    <source>
        <dbReference type="EMBL" id="CAG7722606.1"/>
    </source>
</evidence>
<name>A0A8J2JLZ8_9HEXA</name>
<organism evidence="1 2">
    <name type="scientific">Allacma fusca</name>
    <dbReference type="NCBI Taxonomy" id="39272"/>
    <lineage>
        <taxon>Eukaryota</taxon>
        <taxon>Metazoa</taxon>
        <taxon>Ecdysozoa</taxon>
        <taxon>Arthropoda</taxon>
        <taxon>Hexapoda</taxon>
        <taxon>Collembola</taxon>
        <taxon>Symphypleona</taxon>
        <taxon>Sminthuridae</taxon>
        <taxon>Allacma</taxon>
    </lineage>
</organism>
<dbReference type="AlphaFoldDB" id="A0A8J2JLZ8"/>
<protein>
    <submittedName>
        <fullName evidence="1">Uncharacterized protein</fullName>
    </submittedName>
</protein>
<reference evidence="1" key="1">
    <citation type="submission" date="2021-06" db="EMBL/GenBank/DDBJ databases">
        <authorList>
            <person name="Hodson N. C."/>
            <person name="Mongue J. A."/>
            <person name="Jaron S. K."/>
        </authorList>
    </citation>
    <scope>NUCLEOTIDE SEQUENCE</scope>
</reference>
<proteinExistence type="predicted"/>
<feature type="non-terminal residue" evidence="1">
    <location>
        <position position="1"/>
    </location>
</feature>
<keyword evidence="2" id="KW-1185">Reference proteome</keyword>
<evidence type="ECO:0000313" key="2">
    <source>
        <dbReference type="Proteomes" id="UP000708208"/>
    </source>
</evidence>
<comment type="caution">
    <text evidence="1">The sequence shown here is derived from an EMBL/GenBank/DDBJ whole genome shotgun (WGS) entry which is preliminary data.</text>
</comment>
<dbReference type="EMBL" id="CAJVCH010090821">
    <property type="protein sequence ID" value="CAG7722606.1"/>
    <property type="molecule type" value="Genomic_DNA"/>
</dbReference>
<sequence length="44" mass="4633">GLLFPDPLPGDIAGVNFLVALQALQNPFKCLSALTTRKLLGPIV</sequence>
<dbReference type="Proteomes" id="UP000708208">
    <property type="component" value="Unassembled WGS sequence"/>
</dbReference>
<gene>
    <name evidence="1" type="ORF">AFUS01_LOCUS11735</name>
</gene>
<accession>A0A8J2JLZ8</accession>